<dbReference type="GO" id="GO:0046872">
    <property type="term" value="F:metal ion binding"/>
    <property type="evidence" value="ECO:0007669"/>
    <property type="project" value="UniProtKB-KW"/>
</dbReference>
<evidence type="ECO:0000256" key="1">
    <source>
        <dbReference type="ARBA" id="ARBA00001946"/>
    </source>
</evidence>
<comment type="similarity">
    <text evidence="6">Belongs to the FPP/GGPP synthase family.</text>
</comment>
<dbReference type="FunFam" id="1.10.600.10:FF:000021">
    <property type="entry name" value="Farnesyl pyrophosphate synthase"/>
    <property type="match status" value="1"/>
</dbReference>
<dbReference type="PROSITE" id="PS00723">
    <property type="entry name" value="POLYPRENYL_SYNTHASE_1"/>
    <property type="match status" value="1"/>
</dbReference>
<dbReference type="AlphaFoldDB" id="A0A8T1CMU5"/>
<organism evidence="8 12">
    <name type="scientific">Phytophthora cactorum</name>
    <dbReference type="NCBI Taxonomy" id="29920"/>
    <lineage>
        <taxon>Eukaryota</taxon>
        <taxon>Sar</taxon>
        <taxon>Stramenopiles</taxon>
        <taxon>Oomycota</taxon>
        <taxon>Peronosporomycetes</taxon>
        <taxon>Peronosporales</taxon>
        <taxon>Peronosporaceae</taxon>
        <taxon>Phytophthora</taxon>
    </lineage>
</organism>
<dbReference type="InterPro" id="IPR008949">
    <property type="entry name" value="Isoprenoid_synthase_dom_sf"/>
</dbReference>
<evidence type="ECO:0000313" key="11">
    <source>
        <dbReference type="EMBL" id="KAG3222556.1"/>
    </source>
</evidence>
<evidence type="ECO:0000256" key="5">
    <source>
        <dbReference type="ARBA" id="ARBA00033740"/>
    </source>
</evidence>
<gene>
    <name evidence="7" type="ORF">PC113_g9073</name>
    <name evidence="8" type="ORF">PC115_g8048</name>
    <name evidence="9" type="ORF">PC117_g9319</name>
    <name evidence="10" type="ORF">PC118_g8223</name>
    <name evidence="11" type="ORF">PC129_g6732</name>
</gene>
<proteinExistence type="inferred from homology"/>
<dbReference type="GO" id="GO:0042811">
    <property type="term" value="P:pheromone biosynthetic process"/>
    <property type="evidence" value="ECO:0007669"/>
    <property type="project" value="UniProtKB-ARBA"/>
</dbReference>
<dbReference type="GO" id="GO:0004161">
    <property type="term" value="F:dimethylallyltranstransferase activity"/>
    <property type="evidence" value="ECO:0007669"/>
    <property type="project" value="TreeGrafter"/>
</dbReference>
<evidence type="ECO:0000256" key="6">
    <source>
        <dbReference type="RuleBase" id="RU004466"/>
    </source>
</evidence>
<dbReference type="CDD" id="cd00685">
    <property type="entry name" value="Trans_IPPS_HT"/>
    <property type="match status" value="1"/>
</dbReference>
<evidence type="ECO:0000313" key="10">
    <source>
        <dbReference type="EMBL" id="KAG2985628.1"/>
    </source>
</evidence>
<accession>A0A8T1CMU5</accession>
<evidence type="ECO:0000313" key="7">
    <source>
        <dbReference type="EMBL" id="KAG2859297.1"/>
    </source>
</evidence>
<dbReference type="VEuPathDB" id="FungiDB:PC110_g9167"/>
<dbReference type="PANTHER" id="PTHR11525:SF0">
    <property type="entry name" value="FARNESYL PYROPHOSPHATE SYNTHASE"/>
    <property type="match status" value="1"/>
</dbReference>
<evidence type="ECO:0000313" key="8">
    <source>
        <dbReference type="EMBL" id="KAG2925970.1"/>
    </source>
</evidence>
<comment type="pathway">
    <text evidence="5">Pheromone biosynthesis.</text>
</comment>
<evidence type="ECO:0000313" key="12">
    <source>
        <dbReference type="Proteomes" id="UP000774804"/>
    </source>
</evidence>
<dbReference type="Proteomes" id="UP000697107">
    <property type="component" value="Unassembled WGS sequence"/>
</dbReference>
<dbReference type="SFLD" id="SFLDG01017">
    <property type="entry name" value="Polyprenyl_Transferase_Like"/>
    <property type="match status" value="1"/>
</dbReference>
<comment type="caution">
    <text evidence="8">The sequence shown here is derived from an EMBL/GenBank/DDBJ whole genome shotgun (WGS) entry which is preliminary data.</text>
</comment>
<dbReference type="Proteomes" id="UP000735874">
    <property type="component" value="Unassembled WGS sequence"/>
</dbReference>
<protein>
    <submittedName>
        <fullName evidence="8">Farnesyl diphosphate synthase</fullName>
    </submittedName>
</protein>
<name>A0A8T1CMU5_9STRA</name>
<dbReference type="EMBL" id="RCMG01000222">
    <property type="protein sequence ID" value="KAG2859297.1"/>
    <property type="molecule type" value="Genomic_DNA"/>
</dbReference>
<dbReference type="PANTHER" id="PTHR11525">
    <property type="entry name" value="FARNESYL-PYROPHOSPHATE SYNTHETASE"/>
    <property type="match status" value="1"/>
</dbReference>
<dbReference type="GO" id="GO:0005737">
    <property type="term" value="C:cytoplasm"/>
    <property type="evidence" value="ECO:0007669"/>
    <property type="project" value="TreeGrafter"/>
</dbReference>
<evidence type="ECO:0000313" key="9">
    <source>
        <dbReference type="EMBL" id="KAG2943720.1"/>
    </source>
</evidence>
<dbReference type="Pfam" id="PF00348">
    <property type="entry name" value="polyprenyl_synt"/>
    <property type="match status" value="1"/>
</dbReference>
<evidence type="ECO:0000256" key="2">
    <source>
        <dbReference type="ARBA" id="ARBA00022679"/>
    </source>
</evidence>
<dbReference type="PROSITE" id="PS00444">
    <property type="entry name" value="POLYPRENYL_SYNTHASE_2"/>
    <property type="match status" value="1"/>
</dbReference>
<keyword evidence="4" id="KW-0460">Magnesium</keyword>
<dbReference type="Proteomes" id="UP000774804">
    <property type="component" value="Unassembled WGS sequence"/>
</dbReference>
<evidence type="ECO:0000256" key="3">
    <source>
        <dbReference type="ARBA" id="ARBA00022723"/>
    </source>
</evidence>
<evidence type="ECO:0000256" key="4">
    <source>
        <dbReference type="ARBA" id="ARBA00022842"/>
    </source>
</evidence>
<dbReference type="Proteomes" id="UP000760860">
    <property type="component" value="Unassembled WGS sequence"/>
</dbReference>
<dbReference type="InterPro" id="IPR000092">
    <property type="entry name" value="Polyprenyl_synt"/>
</dbReference>
<comment type="cofactor">
    <cofactor evidence="1">
        <name>Mg(2+)</name>
        <dbReference type="ChEBI" id="CHEBI:18420"/>
    </cofactor>
</comment>
<dbReference type="SFLD" id="SFLDS00005">
    <property type="entry name" value="Isoprenoid_Synthase_Type_I"/>
    <property type="match status" value="1"/>
</dbReference>
<dbReference type="SUPFAM" id="SSF48576">
    <property type="entry name" value="Terpenoid synthases"/>
    <property type="match status" value="1"/>
</dbReference>
<keyword evidence="3" id="KW-0479">Metal-binding</keyword>
<sequence length="355" mass="40962">MAQEREEFIAVCGKLKLEVLELLHTKHQLPQEALDWVDEVVEYNCIGGKLNRGISVVHCTQAMAPGKILTPELKEKACVLGWCIEWLQAFFLVADDIMDESITRRGQPCWYRKPNVKMIAINDAFLLEAFVFQILKKHFRSEPYYLDLVETFHDVVFHTEIGQLLDLTSQPLDGEVDLDRFTVQRYRQIVINKTAYYTFYLSAACGMFLNGVVDEASHNLAKKICVQIGEYFQIQDDYLDCYGDEKVIGKVGTDIQDNKCSWLVVQALDRATPEQRETLMKNYGRNDPDAIAVVKKLYNELDLESVYHRYEDETYKTLSDEIAQVTIMPSEVFVLLVSKIFKRNKCLCNHDKSLN</sequence>
<reference evidence="8" key="1">
    <citation type="submission" date="2018-10" db="EMBL/GenBank/DDBJ databases">
        <title>Effector identification in a new, highly contiguous assembly of the strawberry crown rot pathogen Phytophthora cactorum.</title>
        <authorList>
            <person name="Armitage A.D."/>
            <person name="Nellist C.F."/>
            <person name="Bates H."/>
            <person name="Vickerstaff R.J."/>
            <person name="Harrison R.J."/>
        </authorList>
    </citation>
    <scope>NUCLEOTIDE SEQUENCE</scope>
    <source>
        <strain evidence="7">15-7</strain>
        <strain evidence="8">4032</strain>
        <strain evidence="9">4040</strain>
        <strain evidence="10">P415</strain>
        <strain evidence="11">P421</strain>
    </source>
</reference>
<dbReference type="EMBL" id="RCMI01000202">
    <property type="protein sequence ID" value="KAG2925970.1"/>
    <property type="molecule type" value="Genomic_DNA"/>
</dbReference>
<dbReference type="Proteomes" id="UP000736787">
    <property type="component" value="Unassembled WGS sequence"/>
</dbReference>
<dbReference type="GO" id="GO:0004337">
    <property type="term" value="F:(2E,6E)-farnesyl diphosphate synthase activity"/>
    <property type="evidence" value="ECO:0007669"/>
    <property type="project" value="TreeGrafter"/>
</dbReference>
<keyword evidence="2 6" id="KW-0808">Transferase</keyword>
<dbReference type="Gene3D" id="1.10.600.10">
    <property type="entry name" value="Farnesyl Diphosphate Synthase"/>
    <property type="match status" value="1"/>
</dbReference>
<dbReference type="InterPro" id="IPR033749">
    <property type="entry name" value="Polyprenyl_synt_CS"/>
</dbReference>
<dbReference type="EMBL" id="RCMV01000176">
    <property type="protein sequence ID" value="KAG3222556.1"/>
    <property type="molecule type" value="Genomic_DNA"/>
</dbReference>
<dbReference type="InterPro" id="IPR039702">
    <property type="entry name" value="FPS1-like"/>
</dbReference>
<dbReference type="EMBL" id="RCML01000207">
    <property type="protein sequence ID" value="KAG2985628.1"/>
    <property type="molecule type" value="Genomic_DNA"/>
</dbReference>
<dbReference type="GO" id="GO:0045337">
    <property type="term" value="P:farnesyl diphosphate biosynthetic process"/>
    <property type="evidence" value="ECO:0007669"/>
    <property type="project" value="TreeGrafter"/>
</dbReference>
<dbReference type="EMBL" id="RCMK01000212">
    <property type="protein sequence ID" value="KAG2943720.1"/>
    <property type="molecule type" value="Genomic_DNA"/>
</dbReference>